<feature type="compositionally biased region" description="Basic and acidic residues" evidence="1">
    <location>
        <begin position="484"/>
        <end position="496"/>
    </location>
</feature>
<feature type="compositionally biased region" description="Low complexity" evidence="1">
    <location>
        <begin position="187"/>
        <end position="203"/>
    </location>
</feature>
<sequence>MALGALRRAVERGVGGQLTLQEASGAMGDLGTYVPLALALATSRGLDLGTTLIGTGLYHAYTAFAFRIPMPVQPMKSIAAIAIAEDVTLDEALAAGVLTGGIVLVLGVSGLIGAIAARTPRSIIRGMQLGLGVSLAKKGLDLATHDPETNEVLPWLGTSGLLVGFAAAIFAIATVFPSQAQQLRRVQQQCGGQDQRGGQQAQQAPPTPKEVQAMEASQRAAAQPDEVQARDDAERSQQGATVAAPQQPPKQDACNGTTSETTVPAALILAVVGLILALASGKEATRALSFGPTEPQIHVPTKSEWGRGFVLAAVPQLPLTVLNSVVSVCELSQSLYGGVGRAAPPAHVAASVGLMNVAGCWFGVMPCCHGAGGLAAQHRFGARSGAAILFLGAIKVVLGLLFGSSLGPLLDEFPKPLLGVLLLVAGVELASTCAKVSNQRGTFVMLVTAAVTLHSKTAAGCAAGVACELVLCARDRARKWRVERREQRRGAARKDGADDEEGEGSLLALGL</sequence>
<dbReference type="EMBL" id="HBHY01022538">
    <property type="protein sequence ID" value="CAE0153979.1"/>
    <property type="molecule type" value="Transcribed_RNA"/>
</dbReference>
<feature type="region of interest" description="Disordered" evidence="1">
    <location>
        <begin position="187"/>
        <end position="258"/>
    </location>
</feature>
<keyword evidence="2" id="KW-0472">Membrane</keyword>
<accession>A0A7S3C4K0</accession>
<evidence type="ECO:0000313" key="3">
    <source>
        <dbReference type="EMBL" id="CAE0153979.1"/>
    </source>
</evidence>
<feature type="transmembrane region" description="Helical" evidence="2">
    <location>
        <begin position="261"/>
        <end position="279"/>
    </location>
</feature>
<evidence type="ECO:0008006" key="4">
    <source>
        <dbReference type="Google" id="ProtNLM"/>
    </source>
</evidence>
<dbReference type="PANTHER" id="PTHR31970">
    <property type="match status" value="1"/>
</dbReference>
<feature type="transmembrane region" description="Helical" evidence="2">
    <location>
        <begin position="416"/>
        <end position="436"/>
    </location>
</feature>
<keyword evidence="2" id="KW-1133">Transmembrane helix</keyword>
<evidence type="ECO:0000256" key="1">
    <source>
        <dbReference type="SAM" id="MobiDB-lite"/>
    </source>
</evidence>
<feature type="transmembrane region" description="Helical" evidence="2">
    <location>
        <begin position="387"/>
        <end position="410"/>
    </location>
</feature>
<gene>
    <name evidence="3" type="ORF">PSIN1315_LOCUS14449</name>
</gene>
<keyword evidence="2" id="KW-0812">Transmembrane</keyword>
<dbReference type="Pfam" id="PF16983">
    <property type="entry name" value="MFS_MOT1"/>
    <property type="match status" value="2"/>
</dbReference>
<evidence type="ECO:0000256" key="2">
    <source>
        <dbReference type="SAM" id="Phobius"/>
    </source>
</evidence>
<dbReference type="GO" id="GO:0015098">
    <property type="term" value="F:molybdate ion transmembrane transporter activity"/>
    <property type="evidence" value="ECO:0007669"/>
    <property type="project" value="InterPro"/>
</dbReference>
<organism evidence="3">
    <name type="scientific">Prasinoderma singulare</name>
    <dbReference type="NCBI Taxonomy" id="676789"/>
    <lineage>
        <taxon>Eukaryota</taxon>
        <taxon>Viridiplantae</taxon>
        <taxon>Prasinodermophyta</taxon>
        <taxon>Prasinodermophyceae</taxon>
        <taxon>Prasinodermales</taxon>
        <taxon>Prasinodermaceae</taxon>
        <taxon>Prasinoderma</taxon>
    </lineage>
</organism>
<proteinExistence type="predicted"/>
<feature type="transmembrane region" description="Helical" evidence="2">
    <location>
        <begin position="152"/>
        <end position="176"/>
    </location>
</feature>
<dbReference type="AlphaFoldDB" id="A0A7S3C4K0"/>
<dbReference type="InterPro" id="IPR031563">
    <property type="entry name" value="MOT1/MOT2"/>
</dbReference>
<reference evidence="3" key="1">
    <citation type="submission" date="2021-01" db="EMBL/GenBank/DDBJ databases">
        <authorList>
            <person name="Corre E."/>
            <person name="Pelletier E."/>
            <person name="Niang G."/>
            <person name="Scheremetjew M."/>
            <person name="Finn R."/>
            <person name="Kale V."/>
            <person name="Holt S."/>
            <person name="Cochrane G."/>
            <person name="Meng A."/>
            <person name="Brown T."/>
            <person name="Cohen L."/>
        </authorList>
    </citation>
    <scope>NUCLEOTIDE SEQUENCE</scope>
    <source>
        <strain evidence="3">RCC927</strain>
    </source>
</reference>
<feature type="region of interest" description="Disordered" evidence="1">
    <location>
        <begin position="484"/>
        <end position="511"/>
    </location>
</feature>
<protein>
    <recommendedName>
        <fullName evidence="4">Sulfate transporter</fullName>
    </recommendedName>
</protein>
<name>A0A7S3C4K0_9VIRI</name>
<dbReference type="PANTHER" id="PTHR31970:SF9">
    <property type="entry name" value="MOLYBDATE TRANSPORTER 2"/>
    <property type="match status" value="1"/>
</dbReference>
<feature type="transmembrane region" description="Helical" evidence="2">
    <location>
        <begin position="93"/>
        <end position="117"/>
    </location>
</feature>